<dbReference type="NCBIfam" id="NF006765">
    <property type="entry name" value="PRK09287.1"/>
    <property type="match status" value="1"/>
</dbReference>
<keyword evidence="10" id="KW-0418">Kinase</keyword>
<dbReference type="SUPFAM" id="SSF48179">
    <property type="entry name" value="6-phosphogluconate dehydrogenase C-terminal domain-like"/>
    <property type="match status" value="1"/>
</dbReference>
<dbReference type="CDD" id="cd02021">
    <property type="entry name" value="GntK"/>
    <property type="match status" value="1"/>
</dbReference>
<dbReference type="PRINTS" id="PR00076">
    <property type="entry name" value="6PGDHDRGNASE"/>
</dbReference>
<evidence type="ECO:0000313" key="20">
    <source>
        <dbReference type="EMBL" id="NER13318.1"/>
    </source>
</evidence>
<dbReference type="Gene3D" id="1.20.5.320">
    <property type="entry name" value="6-Phosphogluconate Dehydrogenase, domain 3"/>
    <property type="match status" value="1"/>
</dbReference>
<dbReference type="InterPro" id="IPR036291">
    <property type="entry name" value="NAD(P)-bd_dom_sf"/>
</dbReference>
<protein>
    <recommendedName>
        <fullName evidence="7 18">6-phosphogluconate dehydrogenase, decarboxylating</fullName>
        <ecNumber evidence="18">1.1.1.44</ecNumber>
    </recommendedName>
</protein>
<dbReference type="InterPro" id="IPR006114">
    <property type="entry name" value="6PGDH_C"/>
</dbReference>
<comment type="catalytic activity">
    <reaction evidence="17 18">
        <text>6-phospho-D-gluconate + NADP(+) = D-ribulose 5-phosphate + CO2 + NADPH</text>
        <dbReference type="Rhea" id="RHEA:10116"/>
        <dbReference type="ChEBI" id="CHEBI:16526"/>
        <dbReference type="ChEBI" id="CHEBI:57783"/>
        <dbReference type="ChEBI" id="CHEBI:58121"/>
        <dbReference type="ChEBI" id="CHEBI:58349"/>
        <dbReference type="ChEBI" id="CHEBI:58759"/>
        <dbReference type="EC" id="1.1.1.44"/>
    </reaction>
</comment>
<dbReference type="InterPro" id="IPR013328">
    <property type="entry name" value="6PGD_dom2"/>
</dbReference>
<dbReference type="NCBIfam" id="TIGR01313">
    <property type="entry name" value="therm_gnt_kin"/>
    <property type="match status" value="1"/>
</dbReference>
<dbReference type="FunFam" id="3.40.50.300:FF:000522">
    <property type="entry name" value="Gluconokinase"/>
    <property type="match status" value="1"/>
</dbReference>
<evidence type="ECO:0000256" key="6">
    <source>
        <dbReference type="ARBA" id="ARBA00011738"/>
    </source>
</evidence>
<dbReference type="PROSITE" id="PS00461">
    <property type="entry name" value="6PGD"/>
    <property type="match status" value="1"/>
</dbReference>
<name>A0A6P0UN62_9FLAO</name>
<feature type="domain" description="6-phosphogluconate dehydrogenase C-terminal" evidence="19">
    <location>
        <begin position="350"/>
        <end position="632"/>
    </location>
</feature>
<dbReference type="Gene3D" id="1.10.1040.10">
    <property type="entry name" value="N-(1-d-carboxylethyl)-l-norvaline Dehydrogenase, domain 2"/>
    <property type="match status" value="1"/>
</dbReference>
<accession>A0A6P0UN62</accession>
<dbReference type="GO" id="GO:0050661">
    <property type="term" value="F:NADP binding"/>
    <property type="evidence" value="ECO:0007669"/>
    <property type="project" value="InterPro"/>
</dbReference>
<comment type="pathway">
    <text evidence="3 18">Carbohydrate degradation; pentose phosphate pathway; D-ribulose 5-phosphate from D-glucose 6-phosphate (oxidative stage): step 3/3.</text>
</comment>
<evidence type="ECO:0000256" key="13">
    <source>
        <dbReference type="ARBA" id="ARBA00023002"/>
    </source>
</evidence>
<comment type="similarity">
    <text evidence="5">Belongs to the gluconokinase GntK/GntV family.</text>
</comment>
<dbReference type="SUPFAM" id="SSF51735">
    <property type="entry name" value="NAD(P)-binding Rossmann-fold domains"/>
    <property type="match status" value="1"/>
</dbReference>
<dbReference type="EC" id="1.1.1.44" evidence="18"/>
<dbReference type="InterPro" id="IPR006184">
    <property type="entry name" value="6PGdom_BS"/>
</dbReference>
<evidence type="ECO:0000256" key="12">
    <source>
        <dbReference type="ARBA" id="ARBA00022857"/>
    </source>
</evidence>
<evidence type="ECO:0000256" key="8">
    <source>
        <dbReference type="ARBA" id="ARBA00022679"/>
    </source>
</evidence>
<dbReference type="InterPro" id="IPR006001">
    <property type="entry name" value="Therm_gnt_kin"/>
</dbReference>
<reference evidence="20 21" key="1">
    <citation type="submission" date="2020-01" db="EMBL/GenBank/DDBJ databases">
        <title>Leptobacterium flavescens.</title>
        <authorList>
            <person name="Wang G."/>
        </authorList>
    </citation>
    <scope>NUCLEOTIDE SEQUENCE [LARGE SCALE GENOMIC DNA]</scope>
    <source>
        <strain evidence="20 21">KCTC 22160</strain>
    </source>
</reference>
<dbReference type="SMART" id="SM01350">
    <property type="entry name" value="6PGD"/>
    <property type="match status" value="1"/>
</dbReference>
<dbReference type="Gene3D" id="3.40.50.300">
    <property type="entry name" value="P-loop containing nucleotide triphosphate hydrolases"/>
    <property type="match status" value="1"/>
</dbReference>
<dbReference type="InterPro" id="IPR031322">
    <property type="entry name" value="Shikimate/glucono_kinase"/>
</dbReference>
<keyword evidence="15 18" id="KW-0570">Pentose shunt</keyword>
<dbReference type="FunFam" id="1.10.1040.10:FF:000032">
    <property type="entry name" value="6-phosphogluconate dehydrogenase, decarboxylating"/>
    <property type="match status" value="1"/>
</dbReference>
<evidence type="ECO:0000256" key="5">
    <source>
        <dbReference type="ARBA" id="ARBA00008420"/>
    </source>
</evidence>
<evidence type="ECO:0000256" key="15">
    <source>
        <dbReference type="ARBA" id="ARBA00023126"/>
    </source>
</evidence>
<dbReference type="Pfam" id="PF03446">
    <property type="entry name" value="NAD_binding_2"/>
    <property type="match status" value="1"/>
</dbReference>
<evidence type="ECO:0000256" key="14">
    <source>
        <dbReference type="ARBA" id="ARBA00023064"/>
    </source>
</evidence>
<dbReference type="InterPro" id="IPR006113">
    <property type="entry name" value="6PGDH_Gnd/GntZ"/>
</dbReference>
<evidence type="ECO:0000256" key="16">
    <source>
        <dbReference type="ARBA" id="ARBA00048090"/>
    </source>
</evidence>
<dbReference type="InterPro" id="IPR008927">
    <property type="entry name" value="6-PGluconate_DH-like_C_sf"/>
</dbReference>
<dbReference type="InterPro" id="IPR006183">
    <property type="entry name" value="Pgluconate_DH"/>
</dbReference>
<dbReference type="SUPFAM" id="SSF52540">
    <property type="entry name" value="P-loop containing nucleoside triphosphate hydrolases"/>
    <property type="match status" value="1"/>
</dbReference>
<keyword evidence="8" id="KW-0808">Transferase</keyword>
<evidence type="ECO:0000256" key="18">
    <source>
        <dbReference type="RuleBase" id="RU000485"/>
    </source>
</evidence>
<dbReference type="Pfam" id="PF01202">
    <property type="entry name" value="SKI"/>
    <property type="match status" value="1"/>
</dbReference>
<dbReference type="GO" id="GO:0004616">
    <property type="term" value="F:phosphogluconate dehydrogenase (decarboxylating) activity"/>
    <property type="evidence" value="ECO:0007669"/>
    <property type="project" value="UniProtKB-EC"/>
</dbReference>
<evidence type="ECO:0000256" key="3">
    <source>
        <dbReference type="ARBA" id="ARBA00004874"/>
    </source>
</evidence>
<comment type="function">
    <text evidence="1">Catalyzes the oxidative decarboxylation of 6-phosphogluconate to ribulose 5-phosphate and CO(2), with concomitant reduction of NADP to NADPH.</text>
</comment>
<evidence type="ECO:0000256" key="11">
    <source>
        <dbReference type="ARBA" id="ARBA00022840"/>
    </source>
</evidence>
<dbReference type="Pfam" id="PF00393">
    <property type="entry name" value="6PGD"/>
    <property type="match status" value="1"/>
</dbReference>
<proteinExistence type="inferred from homology"/>
<dbReference type="RefSeq" id="WP_163606361.1">
    <property type="nucleotide sequence ID" value="NZ_JAABOO010000002.1"/>
</dbReference>
<dbReference type="GO" id="GO:0005524">
    <property type="term" value="F:ATP binding"/>
    <property type="evidence" value="ECO:0007669"/>
    <property type="project" value="UniProtKB-KW"/>
</dbReference>
<gene>
    <name evidence="20" type="primary">gndA</name>
    <name evidence="20" type="ORF">GWK08_07705</name>
</gene>
<comment type="pathway">
    <text evidence="2">Carbohydrate acid metabolism.</text>
</comment>
<dbReference type="Proteomes" id="UP000468581">
    <property type="component" value="Unassembled WGS sequence"/>
</dbReference>
<dbReference type="PANTHER" id="PTHR11811">
    <property type="entry name" value="6-PHOSPHOGLUCONATE DEHYDROGENASE"/>
    <property type="match status" value="1"/>
</dbReference>
<dbReference type="GO" id="GO:0046316">
    <property type="term" value="F:gluconokinase activity"/>
    <property type="evidence" value="ECO:0007669"/>
    <property type="project" value="UniProtKB-EC"/>
</dbReference>
<keyword evidence="13 18" id="KW-0560">Oxidoreductase</keyword>
<comment type="subunit">
    <text evidence="6">Homodimer.</text>
</comment>
<evidence type="ECO:0000259" key="19">
    <source>
        <dbReference type="SMART" id="SM01350"/>
    </source>
</evidence>
<keyword evidence="14 18" id="KW-0311">Gluconate utilization</keyword>
<sequence length="632" mass="70844">MRPHLKKQVIFIIGVSGSGKSTIGNLLAKELDLPFFDGDDYHPESNREKMASGKPLNDEDRKGWLMALNTVAKEELKKNSCIIACSALKKKYRQQLSEGIENEFRFVFLHGSFDQILQRMESRSGHFMPLSLLQSQFDTLEPPENAIRVDVINTPEQILEQIKSELNKSEFGLIGLGVMGKSLCRNLAGKGFYISMYNRHVDGKEEDIALTFKKDFPELHTAKAFDKMQAFVHSLQTPRKIMLMVNAGKAVDQVIEEILPFMSTGDIVIDGGNSYYLDTQRRYEYLKEKGISFMGVGVSGGEEGALQGPSLMPGGDPDAYDKIKGYLETISARDPDGNACCSYLGKGGAGHFIKMAHNGVEYSEMQLIAEVYQLLRQGKNMQPDKIADLFEEWCQGELNSYLLEITAKILRRKEGNNWLIDLILDKAANKGTGNWTTVAASQLGIPATVLTSALYSRYISAFKSSREKASALYSPEKLSLELPIVHIKNAYRFARIINHHQGISLLKEASESYAWELDMSEICRIWTNGCIIRSAFIETLVPLLKKEKDILLNAHIAGMLKESYAAITQTVSEAVLGHYPIPCLTAALNYFNSYKEDRSNANMIQAQRDFFGAHGYRKNDDPEGDLHHTNWS</sequence>
<evidence type="ECO:0000256" key="9">
    <source>
        <dbReference type="ARBA" id="ARBA00022741"/>
    </source>
</evidence>
<comment type="catalytic activity">
    <reaction evidence="16">
        <text>D-gluconate + ATP = 6-phospho-D-gluconate + ADP + H(+)</text>
        <dbReference type="Rhea" id="RHEA:19433"/>
        <dbReference type="ChEBI" id="CHEBI:15378"/>
        <dbReference type="ChEBI" id="CHEBI:18391"/>
        <dbReference type="ChEBI" id="CHEBI:30616"/>
        <dbReference type="ChEBI" id="CHEBI:58759"/>
        <dbReference type="ChEBI" id="CHEBI:456216"/>
        <dbReference type="EC" id="2.7.1.12"/>
    </reaction>
</comment>
<keyword evidence="9" id="KW-0547">Nucleotide-binding</keyword>
<dbReference type="InterPro" id="IPR027417">
    <property type="entry name" value="P-loop_NTPase"/>
</dbReference>
<evidence type="ECO:0000256" key="2">
    <source>
        <dbReference type="ARBA" id="ARBA00004761"/>
    </source>
</evidence>
<comment type="similarity">
    <text evidence="4 18">Belongs to the 6-phosphogluconate dehydrogenase family.</text>
</comment>
<organism evidence="20 21">
    <name type="scientific">Leptobacterium flavescens</name>
    <dbReference type="NCBI Taxonomy" id="472055"/>
    <lineage>
        <taxon>Bacteria</taxon>
        <taxon>Pseudomonadati</taxon>
        <taxon>Bacteroidota</taxon>
        <taxon>Flavobacteriia</taxon>
        <taxon>Flavobacteriales</taxon>
        <taxon>Flavobacteriaceae</taxon>
        <taxon>Leptobacterium</taxon>
    </lineage>
</organism>
<keyword evidence="11" id="KW-0067">ATP-binding</keyword>
<evidence type="ECO:0000256" key="17">
    <source>
        <dbReference type="ARBA" id="ARBA00048640"/>
    </source>
</evidence>
<dbReference type="GO" id="GO:0019521">
    <property type="term" value="P:D-gluconate metabolic process"/>
    <property type="evidence" value="ECO:0007669"/>
    <property type="project" value="UniProtKB-KW"/>
</dbReference>
<dbReference type="UniPathway" id="UPA00115">
    <property type="reaction ID" value="UER00410"/>
</dbReference>
<dbReference type="EMBL" id="JAABOO010000002">
    <property type="protein sequence ID" value="NER13318.1"/>
    <property type="molecule type" value="Genomic_DNA"/>
</dbReference>
<dbReference type="Gene3D" id="3.40.50.720">
    <property type="entry name" value="NAD(P)-binding Rossmann-like Domain"/>
    <property type="match status" value="1"/>
</dbReference>
<dbReference type="NCBIfam" id="TIGR00873">
    <property type="entry name" value="gnd"/>
    <property type="match status" value="1"/>
</dbReference>
<evidence type="ECO:0000256" key="7">
    <source>
        <dbReference type="ARBA" id="ARBA00018193"/>
    </source>
</evidence>
<comment type="caution">
    <text evidence="20">The sequence shown here is derived from an EMBL/GenBank/DDBJ whole genome shotgun (WGS) entry which is preliminary data.</text>
</comment>
<keyword evidence="12 18" id="KW-0521">NADP</keyword>
<dbReference type="InterPro" id="IPR006115">
    <property type="entry name" value="6PGDH_NADP-bd"/>
</dbReference>
<evidence type="ECO:0000256" key="1">
    <source>
        <dbReference type="ARBA" id="ARBA00002526"/>
    </source>
</evidence>
<evidence type="ECO:0000256" key="4">
    <source>
        <dbReference type="ARBA" id="ARBA00008419"/>
    </source>
</evidence>
<dbReference type="AlphaFoldDB" id="A0A6P0UN62"/>
<keyword evidence="21" id="KW-1185">Reference proteome</keyword>
<evidence type="ECO:0000313" key="21">
    <source>
        <dbReference type="Proteomes" id="UP000468581"/>
    </source>
</evidence>
<evidence type="ECO:0000256" key="10">
    <source>
        <dbReference type="ARBA" id="ARBA00022777"/>
    </source>
</evidence>
<dbReference type="GO" id="GO:0006098">
    <property type="term" value="P:pentose-phosphate shunt"/>
    <property type="evidence" value="ECO:0007669"/>
    <property type="project" value="UniProtKB-UniPathway"/>
</dbReference>